<keyword evidence="2" id="KW-1185">Reference proteome</keyword>
<protein>
    <submittedName>
        <fullName evidence="1">Protein ImuA</fullName>
    </submittedName>
</protein>
<proteinExistence type="predicted"/>
<dbReference type="InterPro" id="IPR017026">
    <property type="entry name" value="ImuA"/>
</dbReference>
<dbReference type="EMBL" id="FSRA01000001">
    <property type="protein sequence ID" value="SIN77754.1"/>
    <property type="molecule type" value="Genomic_DNA"/>
</dbReference>
<dbReference type="RefSeq" id="WP_074238441.1">
    <property type="nucleotide sequence ID" value="NZ_FSRA01000001.1"/>
</dbReference>
<dbReference type="Proteomes" id="UP000185003">
    <property type="component" value="Unassembled WGS sequence"/>
</dbReference>
<reference evidence="1 2" key="1">
    <citation type="submission" date="2016-11" db="EMBL/GenBank/DDBJ databases">
        <authorList>
            <person name="Jaros S."/>
            <person name="Januszkiewicz K."/>
            <person name="Wedrychowicz H."/>
        </authorList>
    </citation>
    <scope>NUCLEOTIDE SEQUENCE [LARGE SCALE GENOMIC DNA]</scope>
    <source>
        <strain evidence="1 2">DSM 24787</strain>
    </source>
</reference>
<gene>
    <name evidence="1" type="ORF">SAMN04488055_1286</name>
</gene>
<dbReference type="AlphaFoldDB" id="A0A1N6E414"/>
<dbReference type="SUPFAM" id="SSF52540">
    <property type="entry name" value="P-loop containing nucleoside triphosphate hydrolases"/>
    <property type="match status" value="1"/>
</dbReference>
<sequence length="241" mass="26180">MSGKKEVIEKLQREILSLQGHKSLDSSEDPLGLGPLEASFPGGVFPRAAVHEFISNSPTRAATAGFVSAILANLLKNGSVCLWIGVDRTVFPPALKAFGVEPERVIFIDLKKTKDVLWVMEEALKCEGLAAVIAEAPDVDFNASRRLQLAVENSKVTGFLLRNDPKSITATACTARWKLSFLPSELANRMPGVGHPRWAVELLKVRNGTTGYWELECMDGQFNPIAGKAAAAINEKLRKIG</sequence>
<name>A0A1N6E414_9BACT</name>
<evidence type="ECO:0000313" key="2">
    <source>
        <dbReference type="Proteomes" id="UP000185003"/>
    </source>
</evidence>
<accession>A0A1N6E414</accession>
<evidence type="ECO:0000313" key="1">
    <source>
        <dbReference type="EMBL" id="SIN77754.1"/>
    </source>
</evidence>
<dbReference type="PIRSF" id="PIRSF034285">
    <property type="entry name" value="UCP034285"/>
    <property type="match status" value="1"/>
</dbReference>
<dbReference type="STRING" id="536979.SAMN04488055_1286"/>
<dbReference type="OrthoDB" id="836928at2"/>
<organism evidence="1 2">
    <name type="scientific">Chitinophaga niabensis</name>
    <dbReference type="NCBI Taxonomy" id="536979"/>
    <lineage>
        <taxon>Bacteria</taxon>
        <taxon>Pseudomonadati</taxon>
        <taxon>Bacteroidota</taxon>
        <taxon>Chitinophagia</taxon>
        <taxon>Chitinophagales</taxon>
        <taxon>Chitinophagaceae</taxon>
        <taxon>Chitinophaga</taxon>
    </lineage>
</organism>
<dbReference type="Gene3D" id="3.40.50.300">
    <property type="entry name" value="P-loop containing nucleotide triphosphate hydrolases"/>
    <property type="match status" value="1"/>
</dbReference>
<dbReference type="InterPro" id="IPR027417">
    <property type="entry name" value="P-loop_NTPase"/>
</dbReference>